<sequence length="75" mass="8111">MQRFLILLILLGSSAFALSVLFVGLMLAQDSLAAALIVMALFAVMAIGVIVLFVREALRPKPIPRTMPEPKESAE</sequence>
<organism evidence="2 3">
    <name type="scientific">Nonomuraea turkmeniaca</name>
    <dbReference type="NCBI Taxonomy" id="103838"/>
    <lineage>
        <taxon>Bacteria</taxon>
        <taxon>Bacillati</taxon>
        <taxon>Actinomycetota</taxon>
        <taxon>Actinomycetes</taxon>
        <taxon>Streptosporangiales</taxon>
        <taxon>Streptosporangiaceae</taxon>
        <taxon>Nonomuraea</taxon>
    </lineage>
</organism>
<protein>
    <submittedName>
        <fullName evidence="2">Uncharacterized protein</fullName>
    </submittedName>
</protein>
<comment type="caution">
    <text evidence="2">The sequence shown here is derived from an EMBL/GenBank/DDBJ whole genome shotgun (WGS) entry which is preliminary data.</text>
</comment>
<accession>A0A5S4FGH3</accession>
<evidence type="ECO:0000313" key="2">
    <source>
        <dbReference type="EMBL" id="TMR18538.1"/>
    </source>
</evidence>
<evidence type="ECO:0000313" key="3">
    <source>
        <dbReference type="Proteomes" id="UP000309128"/>
    </source>
</evidence>
<keyword evidence="3" id="KW-1185">Reference proteome</keyword>
<dbReference type="EMBL" id="VCKY01000070">
    <property type="protein sequence ID" value="TMR18538.1"/>
    <property type="molecule type" value="Genomic_DNA"/>
</dbReference>
<evidence type="ECO:0000256" key="1">
    <source>
        <dbReference type="SAM" id="Phobius"/>
    </source>
</evidence>
<proteinExistence type="predicted"/>
<dbReference type="Proteomes" id="UP000309128">
    <property type="component" value="Unassembled WGS sequence"/>
</dbReference>
<name>A0A5S4FGH3_9ACTN</name>
<feature type="transmembrane region" description="Helical" evidence="1">
    <location>
        <begin position="33"/>
        <end position="54"/>
    </location>
</feature>
<gene>
    <name evidence="2" type="ORF">ETD86_21550</name>
</gene>
<keyword evidence="1" id="KW-0472">Membrane</keyword>
<dbReference type="AlphaFoldDB" id="A0A5S4FGH3"/>
<dbReference type="RefSeq" id="WP_138667954.1">
    <property type="nucleotide sequence ID" value="NZ_VCKY01000070.1"/>
</dbReference>
<keyword evidence="1" id="KW-0812">Transmembrane</keyword>
<keyword evidence="1" id="KW-1133">Transmembrane helix</keyword>
<reference evidence="2 3" key="1">
    <citation type="submission" date="2019-05" db="EMBL/GenBank/DDBJ databases">
        <title>Draft genome sequence of Nonomuraea turkmeniaca DSM 43926.</title>
        <authorList>
            <person name="Saricaoglu S."/>
            <person name="Isik K."/>
        </authorList>
    </citation>
    <scope>NUCLEOTIDE SEQUENCE [LARGE SCALE GENOMIC DNA]</scope>
    <source>
        <strain evidence="2 3">DSM 43926</strain>
    </source>
</reference>